<keyword evidence="3" id="KW-1185">Reference proteome</keyword>
<dbReference type="Gene3D" id="3.40.640.10">
    <property type="entry name" value="Type I PLP-dependent aspartate aminotransferase-like (Major domain)"/>
    <property type="match status" value="1"/>
</dbReference>
<dbReference type="Pfam" id="PF00266">
    <property type="entry name" value="Aminotran_5"/>
    <property type="match status" value="1"/>
</dbReference>
<keyword evidence="2" id="KW-0032">Aminotransferase</keyword>
<dbReference type="InterPro" id="IPR015421">
    <property type="entry name" value="PyrdxlP-dep_Trfase_major"/>
</dbReference>
<evidence type="ECO:0000313" key="2">
    <source>
        <dbReference type="EMBL" id="WCO66071.1"/>
    </source>
</evidence>
<protein>
    <submittedName>
        <fullName evidence="2">Aminotransferase class V-fold PLP-dependent enzyme</fullName>
    </submittedName>
</protein>
<feature type="domain" description="Aminotransferase class V" evidence="1">
    <location>
        <begin position="65"/>
        <end position="376"/>
    </location>
</feature>
<dbReference type="AlphaFoldDB" id="A0AAE9YDX8"/>
<dbReference type="SUPFAM" id="SSF53383">
    <property type="entry name" value="PLP-dependent transferases"/>
    <property type="match status" value="1"/>
</dbReference>
<reference evidence="2" key="1">
    <citation type="submission" date="2023-01" db="EMBL/GenBank/DDBJ databases">
        <title>The diversity of Class Acidimicrobiia in South China Sea sediment environments and the proposal of Iamia marina sp. nov., a novel species of the genus Iamia.</title>
        <authorList>
            <person name="He Y."/>
            <person name="Tian X."/>
        </authorList>
    </citation>
    <scope>NUCLEOTIDE SEQUENCE</scope>
    <source>
        <strain evidence="2">DSM 19957</strain>
    </source>
</reference>
<evidence type="ECO:0000259" key="1">
    <source>
        <dbReference type="Pfam" id="PF00266"/>
    </source>
</evidence>
<dbReference type="InterPro" id="IPR015422">
    <property type="entry name" value="PyrdxlP-dep_Trfase_small"/>
</dbReference>
<dbReference type="GO" id="GO:0008483">
    <property type="term" value="F:transaminase activity"/>
    <property type="evidence" value="ECO:0007669"/>
    <property type="project" value="UniProtKB-KW"/>
</dbReference>
<sequence>MPPADDARSLFSLPRDVAYLDTCYMGPLPSASVEAGWMALDRKAHPWTVVGDDFFVPGETYRGLLADLLGLDADGVAITPSVSFGLSTFAALLPLAEGEVVVVPADEFPSNLNPWTVAADRAGATVVRVPRPADGDITASLEQAVADHGDRVALVASPPCHWTDGTPIDLVRVGAAARSVGAALAVDVCQSLGGVPFDGAAVRPDVVAGATYKWLLGPYSMGFAWFAPRWREGEPLDHGWSGRAGAEDFAALTQPSEGYRPGARRYDVGEPAQHTQMPVALASLRLVTEWGPAATAAHARRLTDRIAEGAAALGFGVAPPHRRSDHIVGLDLAPTGLEPADLAGSLADAHVHVSVRGRAVRVSAHRFNDDEDVDRLLAALAGAVGAQVPA</sequence>
<keyword evidence="2" id="KW-0808">Transferase</keyword>
<evidence type="ECO:0000313" key="3">
    <source>
        <dbReference type="Proteomes" id="UP001216390"/>
    </source>
</evidence>
<dbReference type="PANTHER" id="PTHR43586:SF15">
    <property type="entry name" value="BLR3095 PROTEIN"/>
    <property type="match status" value="1"/>
</dbReference>
<gene>
    <name evidence="2" type="ORF">PO878_16345</name>
</gene>
<dbReference type="Gene3D" id="3.90.1150.10">
    <property type="entry name" value="Aspartate Aminotransferase, domain 1"/>
    <property type="match status" value="1"/>
</dbReference>
<dbReference type="InterPro" id="IPR000192">
    <property type="entry name" value="Aminotrans_V_dom"/>
</dbReference>
<accession>A0AAE9YDX8</accession>
<dbReference type="EMBL" id="CP116942">
    <property type="protein sequence ID" value="WCO66071.1"/>
    <property type="molecule type" value="Genomic_DNA"/>
</dbReference>
<name>A0AAE9YDX8_9ACTN</name>
<dbReference type="PANTHER" id="PTHR43586">
    <property type="entry name" value="CYSTEINE DESULFURASE"/>
    <property type="match status" value="1"/>
</dbReference>
<dbReference type="Proteomes" id="UP001216390">
    <property type="component" value="Chromosome"/>
</dbReference>
<dbReference type="RefSeq" id="WP_272735596.1">
    <property type="nucleotide sequence ID" value="NZ_CP116942.1"/>
</dbReference>
<proteinExistence type="predicted"/>
<organism evidence="2 3">
    <name type="scientific">Iamia majanohamensis</name>
    <dbReference type="NCBI Taxonomy" id="467976"/>
    <lineage>
        <taxon>Bacteria</taxon>
        <taxon>Bacillati</taxon>
        <taxon>Actinomycetota</taxon>
        <taxon>Acidimicrobiia</taxon>
        <taxon>Acidimicrobiales</taxon>
        <taxon>Iamiaceae</taxon>
        <taxon>Iamia</taxon>
    </lineage>
</organism>
<dbReference type="InterPro" id="IPR015424">
    <property type="entry name" value="PyrdxlP-dep_Trfase"/>
</dbReference>
<dbReference type="KEGG" id="ima:PO878_16345"/>